<dbReference type="GO" id="GO:0003677">
    <property type="term" value="F:DNA binding"/>
    <property type="evidence" value="ECO:0007669"/>
    <property type="project" value="InterPro"/>
</dbReference>
<evidence type="ECO:0000313" key="4">
    <source>
        <dbReference type="EMBL" id="TFC10379.1"/>
    </source>
</evidence>
<gene>
    <name evidence="4" type="ORF">E3O19_15350</name>
</gene>
<dbReference type="Proteomes" id="UP000298412">
    <property type="component" value="Unassembled WGS sequence"/>
</dbReference>
<dbReference type="Gene3D" id="1.20.58.1000">
    <property type="entry name" value="Metal-sensitive repressor, helix protomer"/>
    <property type="match status" value="1"/>
</dbReference>
<name>A0A4R8WII7_9MICO</name>
<feature type="region of interest" description="Disordered" evidence="3">
    <location>
        <begin position="1"/>
        <end position="31"/>
    </location>
</feature>
<reference evidence="4 5" key="1">
    <citation type="submission" date="2019-03" db="EMBL/GenBank/DDBJ databases">
        <title>Genomics of glacier-inhabiting Cryobacterium strains.</title>
        <authorList>
            <person name="Liu Q."/>
            <person name="Xin Y.-H."/>
        </authorList>
    </citation>
    <scope>NUCLEOTIDE SEQUENCE [LARGE SCALE GENOMIC DNA]</scope>
    <source>
        <strain evidence="4 5">MDT1-3</strain>
    </source>
</reference>
<accession>A0A4R8WII7</accession>
<evidence type="ECO:0000256" key="2">
    <source>
        <dbReference type="ARBA" id="ARBA00023008"/>
    </source>
</evidence>
<keyword evidence="2" id="KW-0186">Copper</keyword>
<dbReference type="OrthoDB" id="9809524at2"/>
<dbReference type="GO" id="GO:0045892">
    <property type="term" value="P:negative regulation of DNA-templated transcription"/>
    <property type="evidence" value="ECO:0007669"/>
    <property type="project" value="UniProtKB-ARBA"/>
</dbReference>
<keyword evidence="5" id="KW-1185">Reference proteome</keyword>
<dbReference type="Pfam" id="PF02583">
    <property type="entry name" value="Trns_repr_metal"/>
    <property type="match status" value="1"/>
</dbReference>
<organism evidence="4 5">
    <name type="scientific">Cryobacterium algoritolerans</name>
    <dbReference type="NCBI Taxonomy" id="1259184"/>
    <lineage>
        <taxon>Bacteria</taxon>
        <taxon>Bacillati</taxon>
        <taxon>Actinomycetota</taxon>
        <taxon>Actinomycetes</taxon>
        <taxon>Micrococcales</taxon>
        <taxon>Microbacteriaceae</taxon>
        <taxon>Cryobacterium</taxon>
    </lineage>
</organism>
<proteinExistence type="inferred from homology"/>
<dbReference type="EMBL" id="SOFP01000075">
    <property type="protein sequence ID" value="TFC10379.1"/>
    <property type="molecule type" value="Genomic_DNA"/>
</dbReference>
<comment type="caution">
    <text evidence="4">The sequence shown here is derived from an EMBL/GenBank/DDBJ whole genome shotgun (WGS) entry which is preliminary data.</text>
</comment>
<dbReference type="RefSeq" id="WP_134569051.1">
    <property type="nucleotide sequence ID" value="NZ_SOFP01000075.1"/>
</dbReference>
<dbReference type="PANTHER" id="PTHR33677:SF5">
    <property type="entry name" value="TRANSCRIPTIONAL REPRESSOR FRMR"/>
    <property type="match status" value="1"/>
</dbReference>
<evidence type="ECO:0000313" key="5">
    <source>
        <dbReference type="Proteomes" id="UP000298412"/>
    </source>
</evidence>
<dbReference type="CDD" id="cd10148">
    <property type="entry name" value="CsoR-like_DUF156"/>
    <property type="match status" value="1"/>
</dbReference>
<evidence type="ECO:0000256" key="3">
    <source>
        <dbReference type="SAM" id="MobiDB-lite"/>
    </source>
</evidence>
<dbReference type="PANTHER" id="PTHR33677">
    <property type="entry name" value="TRANSCRIPTIONAL REPRESSOR FRMR-RELATED"/>
    <property type="match status" value="1"/>
</dbReference>
<dbReference type="InterPro" id="IPR003735">
    <property type="entry name" value="Metal_Tscrpt_repr"/>
</dbReference>
<dbReference type="InterPro" id="IPR038390">
    <property type="entry name" value="Metal_Tscrpt_repr_sf"/>
</dbReference>
<protein>
    <submittedName>
        <fullName evidence="4">Metal-sensing transcriptional repressor</fullName>
    </submittedName>
</protein>
<sequence>MISSPDSAPHLTAPSASPGDEPTATAAASTKLDDLRKTVNRLKRAQGQLAAVIAAVESGADCRAVVTQLAAVSSAIDRAGFTIISTAMKECLTETGTDGAKKPLRVEELEKLFLALS</sequence>
<dbReference type="GO" id="GO:0046872">
    <property type="term" value="F:metal ion binding"/>
    <property type="evidence" value="ECO:0007669"/>
    <property type="project" value="InterPro"/>
</dbReference>
<comment type="similarity">
    <text evidence="1">Belongs to the CsoR family.</text>
</comment>
<evidence type="ECO:0000256" key="1">
    <source>
        <dbReference type="ARBA" id="ARBA00005428"/>
    </source>
</evidence>
<dbReference type="AlphaFoldDB" id="A0A4R8WII7"/>